<dbReference type="EMBL" id="BAAAQQ010000001">
    <property type="protein sequence ID" value="GAA2113257.1"/>
    <property type="molecule type" value="Genomic_DNA"/>
</dbReference>
<protein>
    <recommendedName>
        <fullName evidence="2">DNA-(apurinic or apyrimidinic site) lyase</fullName>
        <ecNumber evidence="2">4.2.99.18</ecNumber>
    </recommendedName>
</protein>
<proteinExistence type="inferred from homology"/>
<dbReference type="Pfam" id="PF06831">
    <property type="entry name" value="H2TH"/>
    <property type="match status" value="1"/>
</dbReference>
<dbReference type="SUPFAM" id="SSF57716">
    <property type="entry name" value="Glucocorticoid receptor-like (DNA-binding domain)"/>
    <property type="match status" value="1"/>
</dbReference>
<dbReference type="PANTHER" id="PTHR42697:SF1">
    <property type="entry name" value="ENDONUCLEASE 8"/>
    <property type="match status" value="1"/>
</dbReference>
<accession>A0ABP5JCG3</accession>
<dbReference type="InterPro" id="IPR000214">
    <property type="entry name" value="Znf_DNA_glyclase/AP_lyase"/>
</dbReference>
<evidence type="ECO:0000256" key="6">
    <source>
        <dbReference type="ARBA" id="ARBA00022801"/>
    </source>
</evidence>
<evidence type="ECO:0000313" key="16">
    <source>
        <dbReference type="EMBL" id="GAA2113257.1"/>
    </source>
</evidence>
<evidence type="ECO:0000256" key="11">
    <source>
        <dbReference type="ARBA" id="ARBA00023268"/>
    </source>
</evidence>
<evidence type="ECO:0000256" key="3">
    <source>
        <dbReference type="ARBA" id="ARBA00022723"/>
    </source>
</evidence>
<dbReference type="InterPro" id="IPR035937">
    <property type="entry name" value="FPG_N"/>
</dbReference>
<keyword evidence="7" id="KW-0862">Zinc</keyword>
<evidence type="ECO:0000259" key="14">
    <source>
        <dbReference type="PROSITE" id="PS51066"/>
    </source>
</evidence>
<keyword evidence="10" id="KW-0456">Lyase</keyword>
<comment type="caution">
    <text evidence="16">The sequence shown here is derived from an EMBL/GenBank/DDBJ whole genome shotgun (WGS) entry which is preliminary data.</text>
</comment>
<keyword evidence="6" id="KW-0378">Hydrolase</keyword>
<evidence type="ECO:0000259" key="15">
    <source>
        <dbReference type="PROSITE" id="PS51068"/>
    </source>
</evidence>
<evidence type="ECO:0000313" key="17">
    <source>
        <dbReference type="Proteomes" id="UP001500575"/>
    </source>
</evidence>
<evidence type="ECO:0000256" key="13">
    <source>
        <dbReference type="PROSITE-ProRule" id="PRU00391"/>
    </source>
</evidence>
<dbReference type="SMART" id="SM01232">
    <property type="entry name" value="H2TH"/>
    <property type="match status" value="1"/>
</dbReference>
<dbReference type="SUPFAM" id="SSF81624">
    <property type="entry name" value="N-terminal domain of MutM-like DNA repair proteins"/>
    <property type="match status" value="1"/>
</dbReference>
<reference evidence="17" key="1">
    <citation type="journal article" date="2019" name="Int. J. Syst. Evol. Microbiol.">
        <title>The Global Catalogue of Microorganisms (GCM) 10K type strain sequencing project: providing services to taxonomists for standard genome sequencing and annotation.</title>
        <authorList>
            <consortium name="The Broad Institute Genomics Platform"/>
            <consortium name="The Broad Institute Genome Sequencing Center for Infectious Disease"/>
            <person name="Wu L."/>
            <person name="Ma J."/>
        </authorList>
    </citation>
    <scope>NUCLEOTIDE SEQUENCE [LARGE SCALE GENOMIC DNA]</scope>
    <source>
        <strain evidence="17">JCM 16021</strain>
    </source>
</reference>
<dbReference type="InterPro" id="IPR012319">
    <property type="entry name" value="FPG_cat"/>
</dbReference>
<dbReference type="Gene3D" id="1.10.8.50">
    <property type="match status" value="1"/>
</dbReference>
<feature type="domain" description="FPG-type" evidence="14">
    <location>
        <begin position="225"/>
        <end position="263"/>
    </location>
</feature>
<dbReference type="InterPro" id="IPR044090">
    <property type="entry name" value="Nei2_N"/>
</dbReference>
<keyword evidence="5 13" id="KW-0863">Zinc-finger</keyword>
<dbReference type="RefSeq" id="WP_344301494.1">
    <property type="nucleotide sequence ID" value="NZ_BAAAQQ010000001.1"/>
</dbReference>
<evidence type="ECO:0000256" key="12">
    <source>
        <dbReference type="ARBA" id="ARBA00023295"/>
    </source>
</evidence>
<keyword evidence="9" id="KW-0234">DNA repair</keyword>
<feature type="domain" description="Formamidopyrimidine-DNA glycosylase catalytic" evidence="15">
    <location>
        <begin position="2"/>
        <end position="106"/>
    </location>
</feature>
<dbReference type="SMART" id="SM00898">
    <property type="entry name" value="Fapy_DNA_glyco"/>
    <property type="match status" value="1"/>
</dbReference>
<keyword evidence="11" id="KW-0511">Multifunctional enzyme</keyword>
<keyword evidence="17" id="KW-1185">Reference proteome</keyword>
<dbReference type="Gene3D" id="3.20.190.10">
    <property type="entry name" value="MutM-like, N-terminal"/>
    <property type="match status" value="1"/>
</dbReference>
<dbReference type="SUPFAM" id="SSF46946">
    <property type="entry name" value="S13-like H2TH domain"/>
    <property type="match status" value="1"/>
</dbReference>
<keyword evidence="12" id="KW-0326">Glycosidase</keyword>
<dbReference type="Proteomes" id="UP001500575">
    <property type="component" value="Unassembled WGS sequence"/>
</dbReference>
<evidence type="ECO:0000256" key="8">
    <source>
        <dbReference type="ARBA" id="ARBA00023125"/>
    </source>
</evidence>
<sequence>MPEGDTVYAAARRLRVLDGHVVTTSDFRVPQHATADLVGATVVTTVSRGKHLLTRFAPADASPPITLHTHLKMEGVWHVHAPGSRWRRPAFEARVVLRTAAHEAVGFALGVVELVPTAEEDRVVGHLGPDLLGPDWDEDEAVRRMIADPERPVGEVLLDQRCLAGVGSVYRSELCFVAGVHPRTPIAQVGDVRRLARRAHQMLDLNKNRVERTTTGDTRRGRQLWVYGKRGTPCPRCGTPVRRDEMGPEGQERIVYWCPSCQPVRD</sequence>
<evidence type="ECO:0000256" key="4">
    <source>
        <dbReference type="ARBA" id="ARBA00022763"/>
    </source>
</evidence>
<dbReference type="CDD" id="cd08971">
    <property type="entry name" value="AcNei2_N"/>
    <property type="match status" value="1"/>
</dbReference>
<evidence type="ECO:0000256" key="10">
    <source>
        <dbReference type="ARBA" id="ARBA00023239"/>
    </source>
</evidence>
<evidence type="ECO:0000256" key="7">
    <source>
        <dbReference type="ARBA" id="ARBA00022833"/>
    </source>
</evidence>
<dbReference type="PROSITE" id="PS51066">
    <property type="entry name" value="ZF_FPG_2"/>
    <property type="match status" value="1"/>
</dbReference>
<evidence type="ECO:0000256" key="9">
    <source>
        <dbReference type="ARBA" id="ARBA00023204"/>
    </source>
</evidence>
<gene>
    <name evidence="16" type="ORF">GCM10009843_00740</name>
</gene>
<organism evidence="16 17">
    <name type="scientific">Nocardioides bigeumensis</name>
    <dbReference type="NCBI Taxonomy" id="433657"/>
    <lineage>
        <taxon>Bacteria</taxon>
        <taxon>Bacillati</taxon>
        <taxon>Actinomycetota</taxon>
        <taxon>Actinomycetes</taxon>
        <taxon>Propionibacteriales</taxon>
        <taxon>Nocardioidaceae</taxon>
        <taxon>Nocardioides</taxon>
    </lineage>
</organism>
<keyword evidence="4" id="KW-0227">DNA damage</keyword>
<dbReference type="InterPro" id="IPR015886">
    <property type="entry name" value="H2TH_FPG"/>
</dbReference>
<dbReference type="PROSITE" id="PS51068">
    <property type="entry name" value="FPG_CAT"/>
    <property type="match status" value="1"/>
</dbReference>
<dbReference type="PANTHER" id="PTHR42697">
    <property type="entry name" value="ENDONUCLEASE 8"/>
    <property type="match status" value="1"/>
</dbReference>
<dbReference type="InterPro" id="IPR010979">
    <property type="entry name" value="Ribosomal_uS13-like_H2TH"/>
</dbReference>
<evidence type="ECO:0000256" key="1">
    <source>
        <dbReference type="ARBA" id="ARBA00009409"/>
    </source>
</evidence>
<comment type="similarity">
    <text evidence="1">Belongs to the FPG family.</text>
</comment>
<dbReference type="Pfam" id="PF01149">
    <property type="entry name" value="Fapy_DNA_glyco"/>
    <property type="match status" value="1"/>
</dbReference>
<evidence type="ECO:0000256" key="2">
    <source>
        <dbReference type="ARBA" id="ARBA00012720"/>
    </source>
</evidence>
<name>A0ABP5JCG3_9ACTN</name>
<evidence type="ECO:0000256" key="5">
    <source>
        <dbReference type="ARBA" id="ARBA00022771"/>
    </source>
</evidence>
<keyword evidence="8" id="KW-0238">DNA-binding</keyword>
<keyword evidence="3" id="KW-0479">Metal-binding</keyword>
<dbReference type="EC" id="4.2.99.18" evidence="2"/>